<evidence type="ECO:0000313" key="5">
    <source>
        <dbReference type="EMBL" id="KAK3197781.1"/>
    </source>
</evidence>
<keyword evidence="6" id="KW-1185">Reference proteome</keyword>
<proteinExistence type="predicted"/>
<dbReference type="Pfam" id="PF00172">
    <property type="entry name" value="Zn_clus"/>
    <property type="match status" value="1"/>
</dbReference>
<dbReference type="AlphaFoldDB" id="A0AAN6LN78"/>
<gene>
    <name evidence="5" type="ORF">GRF29_216g1254392</name>
</gene>
<reference evidence="5 6" key="1">
    <citation type="submission" date="2021-02" db="EMBL/GenBank/DDBJ databases">
        <title>Genome assembly of Pseudopithomyces chartarum.</title>
        <authorList>
            <person name="Jauregui R."/>
            <person name="Singh J."/>
            <person name="Voisey C."/>
        </authorList>
    </citation>
    <scope>NUCLEOTIDE SEQUENCE [LARGE SCALE GENOMIC DNA]</scope>
    <source>
        <strain evidence="5 6">AGR01</strain>
    </source>
</reference>
<dbReference type="GO" id="GO:0008270">
    <property type="term" value="F:zinc ion binding"/>
    <property type="evidence" value="ECO:0007669"/>
    <property type="project" value="InterPro"/>
</dbReference>
<dbReference type="PANTHER" id="PTHR31001">
    <property type="entry name" value="UNCHARACTERIZED TRANSCRIPTIONAL REGULATORY PROTEIN"/>
    <property type="match status" value="1"/>
</dbReference>
<evidence type="ECO:0000256" key="3">
    <source>
        <dbReference type="SAM" id="MobiDB-lite"/>
    </source>
</evidence>
<dbReference type="EMBL" id="WVTA01000018">
    <property type="protein sequence ID" value="KAK3197781.1"/>
    <property type="molecule type" value="Genomic_DNA"/>
</dbReference>
<dbReference type="PANTHER" id="PTHR31001:SF40">
    <property type="entry name" value="ZN(II)2CYS6 TRANSCRIPTION FACTOR (EUROFUNG)"/>
    <property type="match status" value="1"/>
</dbReference>
<dbReference type="SUPFAM" id="SSF57701">
    <property type="entry name" value="Zn2/Cys6 DNA-binding domain"/>
    <property type="match status" value="1"/>
</dbReference>
<feature type="domain" description="Zn(2)-C6 fungal-type" evidence="4">
    <location>
        <begin position="7"/>
        <end position="38"/>
    </location>
</feature>
<name>A0AAN6LN78_9PLEO</name>
<accession>A0AAN6LN78</accession>
<keyword evidence="2" id="KW-0539">Nucleus</keyword>
<feature type="region of interest" description="Disordered" evidence="3">
    <location>
        <begin position="46"/>
        <end position="77"/>
    </location>
</feature>
<protein>
    <recommendedName>
        <fullName evidence="4">Zn(2)-C6 fungal-type domain-containing protein</fullName>
    </recommendedName>
</protein>
<dbReference type="CDD" id="cd00067">
    <property type="entry name" value="GAL4"/>
    <property type="match status" value="1"/>
</dbReference>
<dbReference type="InterPro" id="IPR001138">
    <property type="entry name" value="Zn2Cys6_DnaBD"/>
</dbReference>
<dbReference type="InterPro" id="IPR036864">
    <property type="entry name" value="Zn2-C6_fun-type_DNA-bd_sf"/>
</dbReference>
<dbReference type="PROSITE" id="PS00463">
    <property type="entry name" value="ZN2_CY6_FUNGAL_1"/>
    <property type="match status" value="1"/>
</dbReference>
<dbReference type="CDD" id="cd12148">
    <property type="entry name" value="fungal_TF_MHR"/>
    <property type="match status" value="1"/>
</dbReference>
<dbReference type="Gene3D" id="4.10.240.10">
    <property type="entry name" value="Zn(2)-C6 fungal-type DNA-binding domain"/>
    <property type="match status" value="1"/>
</dbReference>
<sequence length="647" mass="72542">MPVKLPACEPCRLSKQACDHSKPCARCQERGAASACTYRARPFKKRRVDPTQESLRPAGSVAGPTPAATPNTLDTPISILTDVGSPDLSRGMRNYPNPGFLGNSSHTTFFEQLPRDTTDIGQLPDCSVDEEEIRNGGNLIDNIHRYCQISSCVALVQQWISGGVTEHVLSSYETSSPARFTPARTISQKLFRNSCHQLNAGDHQSIAEWGTAFGIHNPRWEILGIFFAALATAAMHTPRFEPLYQTHQGQRELQKLAVKFSDRCLDISLALDRLNDLQLLLQYENWISHSCLDGDQSYVSWRKLGDVISSLYALGYHERVNANLLSMDSLREVAFARTFSGDTNVSLFLGRPPRIDRKHCRWIPRQFKWNPDAKVDYLAETQWSAICSVLKGEALDLFHQDDYTEKMRRANTIRDDANLQWSSLPPQFRLETSLKDCIRPPKDRDFLVSTLLNHLHVHFLLHLQLQPRVNEPGPELVSIAARMFTLVIESVLLKDTLAYSGTTLDWKVAYYGLAAAGIICLSLLKQSPVSPDSGVSKAQMIQDLNVLVAVVDSGVLIHPIDPNYALLSRATLTIKSLLRRLLSRDIRHAPPPPENALMQNPGAIAPADWNLWDNQHLQDFEVDFWLNLAEHPFLTETPAETMPSAQV</sequence>
<comment type="caution">
    <text evidence="5">The sequence shown here is derived from an EMBL/GenBank/DDBJ whole genome shotgun (WGS) entry which is preliminary data.</text>
</comment>
<dbReference type="Proteomes" id="UP001280581">
    <property type="component" value="Unassembled WGS sequence"/>
</dbReference>
<dbReference type="SMART" id="SM00066">
    <property type="entry name" value="GAL4"/>
    <property type="match status" value="1"/>
</dbReference>
<dbReference type="PROSITE" id="PS50048">
    <property type="entry name" value="ZN2_CY6_FUNGAL_2"/>
    <property type="match status" value="1"/>
</dbReference>
<evidence type="ECO:0000256" key="2">
    <source>
        <dbReference type="ARBA" id="ARBA00023242"/>
    </source>
</evidence>
<comment type="subcellular location">
    <subcellularLocation>
        <location evidence="1">Nucleus</location>
    </subcellularLocation>
</comment>
<evidence type="ECO:0000313" key="6">
    <source>
        <dbReference type="Proteomes" id="UP001280581"/>
    </source>
</evidence>
<dbReference type="GO" id="GO:0005634">
    <property type="term" value="C:nucleus"/>
    <property type="evidence" value="ECO:0007669"/>
    <property type="project" value="UniProtKB-SubCell"/>
</dbReference>
<evidence type="ECO:0000259" key="4">
    <source>
        <dbReference type="PROSITE" id="PS50048"/>
    </source>
</evidence>
<dbReference type="InterPro" id="IPR050613">
    <property type="entry name" value="Sec_Metabolite_Reg"/>
</dbReference>
<dbReference type="GO" id="GO:0000981">
    <property type="term" value="F:DNA-binding transcription factor activity, RNA polymerase II-specific"/>
    <property type="evidence" value="ECO:0007669"/>
    <property type="project" value="InterPro"/>
</dbReference>
<evidence type="ECO:0000256" key="1">
    <source>
        <dbReference type="ARBA" id="ARBA00004123"/>
    </source>
</evidence>
<organism evidence="5 6">
    <name type="scientific">Pseudopithomyces chartarum</name>
    <dbReference type="NCBI Taxonomy" id="1892770"/>
    <lineage>
        <taxon>Eukaryota</taxon>
        <taxon>Fungi</taxon>
        <taxon>Dikarya</taxon>
        <taxon>Ascomycota</taxon>
        <taxon>Pezizomycotina</taxon>
        <taxon>Dothideomycetes</taxon>
        <taxon>Pleosporomycetidae</taxon>
        <taxon>Pleosporales</taxon>
        <taxon>Massarineae</taxon>
        <taxon>Didymosphaeriaceae</taxon>
        <taxon>Pseudopithomyces</taxon>
    </lineage>
</organism>